<dbReference type="Gramene" id="rna14952">
    <property type="protein sequence ID" value="RHN66847.1"/>
    <property type="gene ID" value="gene14952"/>
</dbReference>
<reference evidence="1" key="1">
    <citation type="journal article" date="2018" name="Nat. Plants">
        <title>Whole-genome landscape of Medicago truncatula symbiotic genes.</title>
        <authorList>
            <person name="Pecrix Y."/>
            <person name="Gamas P."/>
            <person name="Carrere S."/>
        </authorList>
    </citation>
    <scope>NUCLEOTIDE SEQUENCE</scope>
    <source>
        <tissue evidence="1">Leaves</tissue>
    </source>
</reference>
<sequence length="44" mass="5059">MFIAQLIEEAKSMKPLYEAASHTWIKEKINVVQLGRLIQTWAAT</sequence>
<comment type="caution">
    <text evidence="1">The sequence shown here is derived from an EMBL/GenBank/DDBJ whole genome shotgun (WGS) entry which is preliminary data.</text>
</comment>
<proteinExistence type="predicted"/>
<name>A0A396IV59_MEDTR</name>
<dbReference type="AlphaFoldDB" id="A0A396IV59"/>
<accession>A0A396IV59</accession>
<gene>
    <name evidence="1" type="ORF">MtrunA17_Chr3g0096171</name>
</gene>
<organism evidence="1">
    <name type="scientific">Medicago truncatula</name>
    <name type="common">Barrel medic</name>
    <name type="synonym">Medicago tribuloides</name>
    <dbReference type="NCBI Taxonomy" id="3880"/>
    <lineage>
        <taxon>Eukaryota</taxon>
        <taxon>Viridiplantae</taxon>
        <taxon>Streptophyta</taxon>
        <taxon>Embryophyta</taxon>
        <taxon>Tracheophyta</taxon>
        <taxon>Spermatophyta</taxon>
        <taxon>Magnoliopsida</taxon>
        <taxon>eudicotyledons</taxon>
        <taxon>Gunneridae</taxon>
        <taxon>Pentapetalae</taxon>
        <taxon>rosids</taxon>
        <taxon>fabids</taxon>
        <taxon>Fabales</taxon>
        <taxon>Fabaceae</taxon>
        <taxon>Papilionoideae</taxon>
        <taxon>50 kb inversion clade</taxon>
        <taxon>NPAAA clade</taxon>
        <taxon>Hologalegina</taxon>
        <taxon>IRL clade</taxon>
        <taxon>Trifolieae</taxon>
        <taxon>Medicago</taxon>
    </lineage>
</organism>
<dbReference type="EMBL" id="PSQE01000003">
    <property type="protein sequence ID" value="RHN66847.1"/>
    <property type="molecule type" value="Genomic_DNA"/>
</dbReference>
<dbReference type="Proteomes" id="UP000265566">
    <property type="component" value="Chromosome 3"/>
</dbReference>
<evidence type="ECO:0000313" key="1">
    <source>
        <dbReference type="EMBL" id="RHN66847.1"/>
    </source>
</evidence>
<protein>
    <submittedName>
        <fullName evidence="1">Uncharacterized protein</fullName>
    </submittedName>
</protein>